<dbReference type="PANTHER" id="PTHR42706:SF1">
    <property type="entry name" value="FORMYLTETRAHYDROFOLATE DEFORMYLASE 2, MITOCHONDRIAL"/>
    <property type="match status" value="1"/>
</dbReference>
<comment type="similarity">
    <text evidence="3">Belongs to the PurU family.</text>
</comment>
<gene>
    <name evidence="3 6" type="primary">purU</name>
    <name evidence="6" type="ORF">F6X42_34910</name>
</gene>
<dbReference type="InterPro" id="IPR045865">
    <property type="entry name" value="ACT-like_dom_sf"/>
</dbReference>
<dbReference type="EMBL" id="VZQQ01000058">
    <property type="protein sequence ID" value="MBC8751525.1"/>
    <property type="molecule type" value="Genomic_DNA"/>
</dbReference>
<dbReference type="InterPro" id="IPR002912">
    <property type="entry name" value="ACT_dom"/>
</dbReference>
<reference evidence="6 7" key="1">
    <citation type="submission" date="2019-09" db="EMBL/GenBank/DDBJ databases">
        <title>Paraburkholderia podalyriae sp. nov., A South African Podalyria-associated rhizobium.</title>
        <authorList>
            <person name="Mavima L."/>
            <person name="Beukes C.W."/>
            <person name="Palmer M."/>
            <person name="De Meyer S.E."/>
            <person name="James E.K."/>
            <person name="Maluk M."/>
            <person name="Avontuur J.R."/>
            <person name="Chan W.Y."/>
            <person name="Venter S.N."/>
            <person name="Steenkamp E.T."/>
        </authorList>
    </citation>
    <scope>NUCLEOTIDE SEQUENCE [LARGE SCALE GENOMIC DNA]</scope>
    <source>
        <strain evidence="6 7">WC7.3b</strain>
    </source>
</reference>
<keyword evidence="3" id="KW-0658">Purine biosynthesis</keyword>
<dbReference type="Pfam" id="PF00551">
    <property type="entry name" value="Formyl_trans_N"/>
    <property type="match status" value="1"/>
</dbReference>
<dbReference type="PIRSF" id="PIRSF036480">
    <property type="entry name" value="FormyFH4_hydr"/>
    <property type="match status" value="1"/>
</dbReference>
<organism evidence="6 7">
    <name type="scientific">Paraburkholderia podalyriae</name>
    <dbReference type="NCBI Taxonomy" id="1938811"/>
    <lineage>
        <taxon>Bacteria</taxon>
        <taxon>Pseudomonadati</taxon>
        <taxon>Pseudomonadota</taxon>
        <taxon>Betaproteobacteria</taxon>
        <taxon>Burkholderiales</taxon>
        <taxon>Burkholderiaceae</taxon>
        <taxon>Paraburkholderia</taxon>
    </lineage>
</organism>
<dbReference type="Proteomes" id="UP000736373">
    <property type="component" value="Unassembled WGS sequence"/>
</dbReference>
<keyword evidence="7" id="KW-1185">Reference proteome</keyword>
<dbReference type="HAMAP" id="MF_01927">
    <property type="entry name" value="PurU"/>
    <property type="match status" value="1"/>
</dbReference>
<evidence type="ECO:0000313" key="7">
    <source>
        <dbReference type="Proteomes" id="UP000736373"/>
    </source>
</evidence>
<keyword evidence="1 3" id="KW-0554">One-carbon metabolism</keyword>
<dbReference type="SUPFAM" id="SSF53328">
    <property type="entry name" value="Formyltransferase"/>
    <property type="match status" value="1"/>
</dbReference>
<dbReference type="PANTHER" id="PTHR42706">
    <property type="entry name" value="FORMYLTETRAHYDROFOLATE DEFORMYLASE"/>
    <property type="match status" value="1"/>
</dbReference>
<dbReference type="InterPro" id="IPR004810">
    <property type="entry name" value="PurU"/>
</dbReference>
<comment type="catalytic activity">
    <reaction evidence="3">
        <text>(6R)-10-formyltetrahydrofolate + H2O = (6S)-5,6,7,8-tetrahydrofolate + formate + H(+)</text>
        <dbReference type="Rhea" id="RHEA:19833"/>
        <dbReference type="ChEBI" id="CHEBI:15377"/>
        <dbReference type="ChEBI" id="CHEBI:15378"/>
        <dbReference type="ChEBI" id="CHEBI:15740"/>
        <dbReference type="ChEBI" id="CHEBI:57453"/>
        <dbReference type="ChEBI" id="CHEBI:195366"/>
        <dbReference type="EC" id="3.5.1.10"/>
    </reaction>
</comment>
<dbReference type="InterPro" id="IPR041729">
    <property type="entry name" value="Formyl-FH4-Hydrolase_C"/>
</dbReference>
<evidence type="ECO:0000256" key="2">
    <source>
        <dbReference type="ARBA" id="ARBA00022801"/>
    </source>
</evidence>
<dbReference type="InterPro" id="IPR036477">
    <property type="entry name" value="Formyl_transf_N_sf"/>
</dbReference>
<dbReference type="InterPro" id="IPR044074">
    <property type="entry name" value="PurU_ACT"/>
</dbReference>
<evidence type="ECO:0000256" key="3">
    <source>
        <dbReference type="HAMAP-Rule" id="MF_01927"/>
    </source>
</evidence>
<dbReference type="NCBIfam" id="NF004684">
    <property type="entry name" value="PRK06027.1"/>
    <property type="match status" value="1"/>
</dbReference>
<dbReference type="CDD" id="cd04875">
    <property type="entry name" value="ACT_F4HF-DF"/>
    <property type="match status" value="1"/>
</dbReference>
<dbReference type="CDD" id="cd08648">
    <property type="entry name" value="FMT_core_Formyl-FH4-Hydrolase_C"/>
    <property type="match status" value="1"/>
</dbReference>
<dbReference type="SUPFAM" id="SSF55021">
    <property type="entry name" value="ACT-like"/>
    <property type="match status" value="1"/>
</dbReference>
<protein>
    <recommendedName>
        <fullName evidence="3 4">Formyltetrahydrofolate deformylase</fullName>
        <ecNumber evidence="3 4">3.5.1.10</ecNumber>
    </recommendedName>
    <alternativeName>
        <fullName evidence="3">Formyl-FH(4) hydrolase</fullName>
    </alternativeName>
</protein>
<feature type="domain" description="ACT" evidence="5">
    <location>
        <begin position="12"/>
        <end position="93"/>
    </location>
</feature>
<evidence type="ECO:0000256" key="4">
    <source>
        <dbReference type="NCBIfam" id="TIGR00655"/>
    </source>
</evidence>
<sequence>MTYTTKLPNTYTLRVTCPATTGIVAAISGFLAEHNYYINEMSQYDDEEAQRFFLRCVFQVNGEIKDDDRDMLVGFEMLADRFTMEWSVRRTDRARRVLLMVSKFDHCLRDLLYRWEAGELNMEVAAIVSNHETLKPIADRYGLRFLYIPITPETKSKQENALRAVIYEKKVDLIVLARYMQILSDDIARELHGNCINIHHSFLPSFKGGSPYAQAHKRGVKLIGATSHYVTGELDEGPIIEQDIRRVDHRYSVAEMQAMGRDVECQVLSRALKMHLEDRVFLDDNKTIVFS</sequence>
<dbReference type="PRINTS" id="PR01575">
    <property type="entry name" value="FFH4HYDRLASE"/>
</dbReference>
<comment type="function">
    <text evidence="3">Catalyzes the hydrolysis of 10-formyltetrahydrofolate (formyl-FH4) to formate and tetrahydrofolate (FH4).</text>
</comment>
<proteinExistence type="inferred from homology"/>
<dbReference type="PROSITE" id="PS51671">
    <property type="entry name" value="ACT"/>
    <property type="match status" value="1"/>
</dbReference>
<feature type="active site" evidence="3">
    <location>
        <position position="235"/>
    </location>
</feature>
<dbReference type="GO" id="GO:0008864">
    <property type="term" value="F:formyltetrahydrofolate deformylase activity"/>
    <property type="evidence" value="ECO:0007669"/>
    <property type="project" value="UniProtKB-EC"/>
</dbReference>
<dbReference type="Gene3D" id="3.40.50.170">
    <property type="entry name" value="Formyl transferase, N-terminal domain"/>
    <property type="match status" value="1"/>
</dbReference>
<comment type="pathway">
    <text evidence="3">Purine metabolism; IMP biosynthesis via de novo pathway; formate from 10-formyl-5,6,7,8-tetrahydrofolate: step 1/1.</text>
</comment>
<dbReference type="RefSeq" id="WP_187638445.1">
    <property type="nucleotide sequence ID" value="NZ_VZQQ01000058.1"/>
</dbReference>
<dbReference type="Gene3D" id="3.30.70.260">
    <property type="match status" value="1"/>
</dbReference>
<dbReference type="EC" id="3.5.1.10" evidence="3 4"/>
<evidence type="ECO:0000313" key="6">
    <source>
        <dbReference type="EMBL" id="MBC8751525.1"/>
    </source>
</evidence>
<keyword evidence="2 3" id="KW-0378">Hydrolase</keyword>
<evidence type="ECO:0000256" key="1">
    <source>
        <dbReference type="ARBA" id="ARBA00022563"/>
    </source>
</evidence>
<dbReference type="InterPro" id="IPR002376">
    <property type="entry name" value="Formyl_transf_N"/>
</dbReference>
<evidence type="ECO:0000259" key="5">
    <source>
        <dbReference type="PROSITE" id="PS51671"/>
    </source>
</evidence>
<name>A0ABR7PZ07_9BURK</name>
<comment type="caution">
    <text evidence="6">The sequence shown here is derived from an EMBL/GenBank/DDBJ whole genome shotgun (WGS) entry which is preliminary data.</text>
</comment>
<accession>A0ABR7PZ07</accession>
<dbReference type="NCBIfam" id="TIGR00655">
    <property type="entry name" value="PurU"/>
    <property type="match status" value="1"/>
</dbReference>